<evidence type="ECO:0000256" key="3">
    <source>
        <dbReference type="ARBA" id="ARBA00022448"/>
    </source>
</evidence>
<dbReference type="Gene3D" id="3.40.50.1980">
    <property type="entry name" value="Nitrogenase molybdenum iron protein domain"/>
    <property type="match status" value="2"/>
</dbReference>
<keyword evidence="7" id="KW-1185">Reference proteome</keyword>
<dbReference type="PANTHER" id="PTHR30532">
    <property type="entry name" value="IRON III DICITRATE-BINDING PERIPLASMIC PROTEIN"/>
    <property type="match status" value="1"/>
</dbReference>
<proteinExistence type="inferred from homology"/>
<organism evidence="6 7">
    <name type="scientific">Corynebacterium canis</name>
    <dbReference type="NCBI Taxonomy" id="679663"/>
    <lineage>
        <taxon>Bacteria</taxon>
        <taxon>Bacillati</taxon>
        <taxon>Actinomycetota</taxon>
        <taxon>Actinomycetes</taxon>
        <taxon>Mycobacteriales</taxon>
        <taxon>Corynebacteriaceae</taxon>
        <taxon>Corynebacterium</taxon>
    </lineage>
</organism>
<dbReference type="Pfam" id="PF01497">
    <property type="entry name" value="Peripla_BP_2"/>
    <property type="match status" value="1"/>
</dbReference>
<comment type="caution">
    <text evidence="6">The sequence shown here is derived from an EMBL/GenBank/DDBJ whole genome shotgun (WGS) entry which is preliminary data.</text>
</comment>
<feature type="domain" description="Fe/B12 periplasmic-binding" evidence="5">
    <location>
        <begin position="79"/>
        <end position="347"/>
    </location>
</feature>
<dbReference type="GO" id="GO:0030288">
    <property type="term" value="C:outer membrane-bounded periplasmic space"/>
    <property type="evidence" value="ECO:0007669"/>
    <property type="project" value="TreeGrafter"/>
</dbReference>
<dbReference type="InterPro" id="IPR002491">
    <property type="entry name" value="ABC_transptr_periplasmic_BD"/>
</dbReference>
<evidence type="ECO:0000256" key="1">
    <source>
        <dbReference type="ARBA" id="ARBA00004196"/>
    </source>
</evidence>
<evidence type="ECO:0000256" key="2">
    <source>
        <dbReference type="ARBA" id="ARBA00008814"/>
    </source>
</evidence>
<comment type="subcellular location">
    <subcellularLocation>
        <location evidence="1">Cell envelope</location>
    </subcellularLocation>
</comment>
<evidence type="ECO:0000259" key="5">
    <source>
        <dbReference type="PROSITE" id="PS50983"/>
    </source>
</evidence>
<dbReference type="PANTHER" id="PTHR30532:SF24">
    <property type="entry name" value="FERRIC ENTEROBACTIN-BINDING PERIPLASMIC PROTEIN FEPB"/>
    <property type="match status" value="1"/>
</dbReference>
<reference evidence="6 7" key="1">
    <citation type="submission" date="2019-08" db="EMBL/GenBank/DDBJ databases">
        <authorList>
            <person name="Lei W."/>
        </authorList>
    </citation>
    <scope>NUCLEOTIDE SEQUENCE [LARGE SCALE GENOMIC DNA]</scope>
    <source>
        <strain evidence="6 7">CCUG 58627</strain>
    </source>
</reference>
<dbReference type="InterPro" id="IPR051313">
    <property type="entry name" value="Bact_iron-sidero_bind"/>
</dbReference>
<dbReference type="GO" id="GO:1901678">
    <property type="term" value="P:iron coordination entity transport"/>
    <property type="evidence" value="ECO:0007669"/>
    <property type="project" value="UniProtKB-ARBA"/>
</dbReference>
<evidence type="ECO:0000313" key="7">
    <source>
        <dbReference type="Proteomes" id="UP000320791"/>
    </source>
</evidence>
<keyword evidence="4" id="KW-0732">Signal</keyword>
<dbReference type="EMBL" id="VOHM01000006">
    <property type="protein sequence ID" value="TWT26855.1"/>
    <property type="molecule type" value="Genomic_DNA"/>
</dbReference>
<sequence length="347" mass="36977">MPQRGRHPGGESGTFGGELMSATPQASRAINRRGFLTAAGLLGVSMLAGCAKSEPAADSSTVLIHHSMGDTTIKGVPQRIVTLGNQWTDALLTLGGKPVGFFDNVHDAGGGLAPWTRGQLEGATEITVEDGKKVVDHVRRLKPDLIFAPGFAADTQTYESFAAIAPTIPDVSTAQIGRWQDPLTVVGQILRIPDAANRAIADLEGRLADDAAALKNLKGKTLSMVYFYKETSIAVQADPSDGASEIFLDFGMAFPENQVTRAGGSGRFEIPVADIAELDSDALIIVLQEEKLRETFEAIPGFSELTSVRKDQVQFIDLATGTALNVPTVLSIPYALDHIMPLLKKVR</sequence>
<accession>A0A5C5UN97</accession>
<evidence type="ECO:0000313" key="6">
    <source>
        <dbReference type="EMBL" id="TWT26855.1"/>
    </source>
</evidence>
<dbReference type="Proteomes" id="UP000320791">
    <property type="component" value="Unassembled WGS sequence"/>
</dbReference>
<protein>
    <submittedName>
        <fullName evidence="6">ABC transporter substrate-binding protein</fullName>
    </submittedName>
</protein>
<dbReference type="PROSITE" id="PS51318">
    <property type="entry name" value="TAT"/>
    <property type="match status" value="1"/>
</dbReference>
<evidence type="ECO:0000256" key="4">
    <source>
        <dbReference type="ARBA" id="ARBA00022729"/>
    </source>
</evidence>
<keyword evidence="3" id="KW-0813">Transport</keyword>
<comment type="similarity">
    <text evidence="2">Belongs to the bacterial solute-binding protein 8 family.</text>
</comment>
<dbReference type="SUPFAM" id="SSF53807">
    <property type="entry name" value="Helical backbone' metal receptor"/>
    <property type="match status" value="1"/>
</dbReference>
<name>A0A5C5UN97_9CORY</name>
<dbReference type="AlphaFoldDB" id="A0A5C5UN97"/>
<dbReference type="OrthoDB" id="1846031at2"/>
<dbReference type="PROSITE" id="PS50983">
    <property type="entry name" value="FE_B12_PBP"/>
    <property type="match status" value="1"/>
</dbReference>
<dbReference type="InterPro" id="IPR006311">
    <property type="entry name" value="TAT_signal"/>
</dbReference>
<gene>
    <name evidence="6" type="ORF">FRX94_04435</name>
</gene>